<dbReference type="SUPFAM" id="SSF46785">
    <property type="entry name" value="Winged helix' DNA-binding domain"/>
    <property type="match status" value="1"/>
</dbReference>
<dbReference type="EMBL" id="CP018082">
    <property type="protein sequence ID" value="APE37165.1"/>
    <property type="molecule type" value="Genomic_DNA"/>
</dbReference>
<protein>
    <recommendedName>
        <fullName evidence="2">DUF5753 domain-containing protein</fullName>
    </recommendedName>
</protein>
<keyword evidence="4" id="KW-1185">Reference proteome</keyword>
<dbReference type="InterPro" id="IPR010982">
    <property type="entry name" value="Lambda_DNA-bd_dom_sf"/>
</dbReference>
<sequence length="412" mass="44420">MVHQYSRFRDGFTRAQIAALAALADGPRTAEQIAAGRIEGPITITLRWLVGAGYATPNGPDIPGRGRTRPVYTLTEAGHAAHQRLTNPPPPEPAPEASPDPAPRPQRAPTGRGPLSRAKLESLGRRLRALRVGTGMNGRDFAARMGWTHASVVSRLEHGDSVPTAQHLRAWCRTAGATGVLPDLLEEARALRAHIKAERAAIHRDQGYEMLGDTVMRSRRFWTISTATIAPLYATEDYAAVLARLDADFFGPAPVPRHFAKPYRPRSHHQVRTLITESALYSCIGGPDTMRDQLTHLYDEISSGTEGLAILPYNAILPPFPGNLLILDDAVILDTLTGPHVFASAIDVALYTDHAVRAHAAAATGVDAQTIVHNALGHVAVAERTFAPLAAQTDYGDDARAGPRVVDPHCTD</sequence>
<dbReference type="Proteomes" id="UP000183810">
    <property type="component" value="Chromosome"/>
</dbReference>
<evidence type="ECO:0000313" key="4">
    <source>
        <dbReference type="Proteomes" id="UP000183810"/>
    </source>
</evidence>
<dbReference type="CDD" id="cd00093">
    <property type="entry name" value="HTH_XRE"/>
    <property type="match status" value="1"/>
</dbReference>
<dbReference type="KEGG" id="nsl:BOX37_28175"/>
<organism evidence="3 4">
    <name type="scientific">Nocardia mangyaensis</name>
    <dbReference type="NCBI Taxonomy" id="2213200"/>
    <lineage>
        <taxon>Bacteria</taxon>
        <taxon>Bacillati</taxon>
        <taxon>Actinomycetota</taxon>
        <taxon>Actinomycetes</taxon>
        <taxon>Mycobacteriales</taxon>
        <taxon>Nocardiaceae</taxon>
        <taxon>Nocardia</taxon>
    </lineage>
</organism>
<evidence type="ECO:0000256" key="1">
    <source>
        <dbReference type="SAM" id="MobiDB-lite"/>
    </source>
</evidence>
<dbReference type="AlphaFoldDB" id="A0A1J0VYT3"/>
<feature type="compositionally biased region" description="Pro residues" evidence="1">
    <location>
        <begin position="87"/>
        <end position="106"/>
    </location>
</feature>
<proteinExistence type="predicted"/>
<feature type="domain" description="DUF5753" evidence="2">
    <location>
        <begin position="217"/>
        <end position="369"/>
    </location>
</feature>
<feature type="region of interest" description="Disordered" evidence="1">
    <location>
        <begin position="79"/>
        <end position="120"/>
    </location>
</feature>
<dbReference type="Pfam" id="PF13560">
    <property type="entry name" value="HTH_31"/>
    <property type="match status" value="1"/>
</dbReference>
<name>A0A1J0VYT3_9NOCA</name>
<dbReference type="InterPro" id="IPR001387">
    <property type="entry name" value="Cro/C1-type_HTH"/>
</dbReference>
<dbReference type="GO" id="GO:0003677">
    <property type="term" value="F:DNA binding"/>
    <property type="evidence" value="ECO:0007669"/>
    <property type="project" value="InterPro"/>
</dbReference>
<dbReference type="InterPro" id="IPR043917">
    <property type="entry name" value="DUF5753"/>
</dbReference>
<dbReference type="Pfam" id="PF19054">
    <property type="entry name" value="DUF5753"/>
    <property type="match status" value="1"/>
</dbReference>
<gene>
    <name evidence="3" type="ORF">BOX37_28175</name>
</gene>
<dbReference type="Gene3D" id="1.10.260.40">
    <property type="entry name" value="lambda repressor-like DNA-binding domains"/>
    <property type="match status" value="1"/>
</dbReference>
<accession>A0A1J0VYT3</accession>
<evidence type="ECO:0000259" key="2">
    <source>
        <dbReference type="Pfam" id="PF19054"/>
    </source>
</evidence>
<dbReference type="SUPFAM" id="SSF47413">
    <property type="entry name" value="lambda repressor-like DNA-binding domains"/>
    <property type="match status" value="1"/>
</dbReference>
<dbReference type="InterPro" id="IPR036390">
    <property type="entry name" value="WH_DNA-bd_sf"/>
</dbReference>
<reference evidence="3" key="1">
    <citation type="submission" date="2016-11" db="EMBL/GenBank/DDBJ databases">
        <authorList>
            <person name="Jaros S."/>
            <person name="Januszkiewicz K."/>
            <person name="Wedrychowicz H."/>
        </authorList>
    </citation>
    <scope>NUCLEOTIDE SEQUENCE [LARGE SCALE GENOMIC DNA]</scope>
    <source>
        <strain evidence="3">Y48</strain>
    </source>
</reference>
<evidence type="ECO:0000313" key="3">
    <source>
        <dbReference type="EMBL" id="APE37165.1"/>
    </source>
</evidence>